<keyword evidence="5" id="KW-0732">Signal</keyword>
<dbReference type="InterPro" id="IPR051202">
    <property type="entry name" value="Peptidase_C40"/>
</dbReference>
<protein>
    <submittedName>
        <fullName evidence="8">S-layer homology domain-containing protein</fullName>
    </submittedName>
</protein>
<evidence type="ECO:0000256" key="5">
    <source>
        <dbReference type="SAM" id="SignalP"/>
    </source>
</evidence>
<evidence type="ECO:0000259" key="7">
    <source>
        <dbReference type="PROSITE" id="PS51935"/>
    </source>
</evidence>
<dbReference type="PROSITE" id="PS51272">
    <property type="entry name" value="SLH"/>
    <property type="match status" value="2"/>
</dbReference>
<keyword evidence="3" id="KW-0378">Hydrolase</keyword>
<accession>A0A1H7AAX8</accession>
<feature type="domain" description="NlpC/P60" evidence="7">
    <location>
        <begin position="29"/>
        <end position="151"/>
    </location>
</feature>
<feature type="domain" description="SLH" evidence="6">
    <location>
        <begin position="259"/>
        <end position="316"/>
    </location>
</feature>
<dbReference type="GO" id="GO:0008234">
    <property type="term" value="F:cysteine-type peptidase activity"/>
    <property type="evidence" value="ECO:0007669"/>
    <property type="project" value="UniProtKB-KW"/>
</dbReference>
<dbReference type="STRING" id="426757.SAMN04488127_2338"/>
<keyword evidence="9" id="KW-1185">Reference proteome</keyword>
<dbReference type="AlphaFoldDB" id="A0A1H7AAX8"/>
<dbReference type="Proteomes" id="UP000199200">
    <property type="component" value="Unassembled WGS sequence"/>
</dbReference>
<dbReference type="InterPro" id="IPR001119">
    <property type="entry name" value="SLH_dom"/>
</dbReference>
<feature type="domain" description="SLH" evidence="6">
    <location>
        <begin position="201"/>
        <end position="258"/>
    </location>
</feature>
<dbReference type="SUPFAM" id="SSF54001">
    <property type="entry name" value="Cysteine proteinases"/>
    <property type="match status" value="1"/>
</dbReference>
<gene>
    <name evidence="8" type="ORF">SAMN04488127_2338</name>
</gene>
<dbReference type="GO" id="GO:0006508">
    <property type="term" value="P:proteolysis"/>
    <property type="evidence" value="ECO:0007669"/>
    <property type="project" value="UniProtKB-KW"/>
</dbReference>
<evidence type="ECO:0000256" key="1">
    <source>
        <dbReference type="ARBA" id="ARBA00007074"/>
    </source>
</evidence>
<dbReference type="RefSeq" id="WP_092054341.1">
    <property type="nucleotide sequence ID" value="NZ_FNZF01000004.1"/>
</dbReference>
<feature type="signal peptide" evidence="5">
    <location>
        <begin position="1"/>
        <end position="23"/>
    </location>
</feature>
<feature type="chain" id="PRO_5038904797" evidence="5">
    <location>
        <begin position="24"/>
        <end position="316"/>
    </location>
</feature>
<dbReference type="Gene3D" id="3.90.1720.10">
    <property type="entry name" value="endopeptidase domain like (from Nostoc punctiforme)"/>
    <property type="match status" value="1"/>
</dbReference>
<dbReference type="PROSITE" id="PS51935">
    <property type="entry name" value="NLPC_P60"/>
    <property type="match status" value="1"/>
</dbReference>
<keyword evidence="2" id="KW-0645">Protease</keyword>
<dbReference type="PANTHER" id="PTHR47053:SF1">
    <property type="entry name" value="MUREIN DD-ENDOPEPTIDASE MEPH-RELATED"/>
    <property type="match status" value="1"/>
</dbReference>
<evidence type="ECO:0000256" key="3">
    <source>
        <dbReference type="ARBA" id="ARBA00022801"/>
    </source>
</evidence>
<comment type="similarity">
    <text evidence="1">Belongs to the peptidase C40 family.</text>
</comment>
<keyword evidence="4" id="KW-0788">Thiol protease</keyword>
<evidence type="ECO:0000313" key="8">
    <source>
        <dbReference type="EMBL" id="SEJ62779.1"/>
    </source>
</evidence>
<dbReference type="InterPro" id="IPR000064">
    <property type="entry name" value="NLP_P60_dom"/>
</dbReference>
<organism evidence="8 9">
    <name type="scientific">Bhargavaea ginsengi</name>
    <dbReference type="NCBI Taxonomy" id="426757"/>
    <lineage>
        <taxon>Bacteria</taxon>
        <taxon>Bacillati</taxon>
        <taxon>Bacillota</taxon>
        <taxon>Bacilli</taxon>
        <taxon>Bacillales</taxon>
        <taxon>Caryophanaceae</taxon>
        <taxon>Bhargavaea</taxon>
    </lineage>
</organism>
<evidence type="ECO:0000256" key="2">
    <source>
        <dbReference type="ARBA" id="ARBA00022670"/>
    </source>
</evidence>
<dbReference type="Pfam" id="PF00395">
    <property type="entry name" value="SLH"/>
    <property type="match status" value="2"/>
</dbReference>
<evidence type="ECO:0000256" key="4">
    <source>
        <dbReference type="ARBA" id="ARBA00022807"/>
    </source>
</evidence>
<dbReference type="OrthoDB" id="9813368at2"/>
<sequence length="316" mass="33957">MKRFLCSLAAVATITAFSPQIEAEAASVKTTESQLMNIADDYMGVPYKWGGTTTSGFDCSGYIQYVFKKAGVSVPRTTSQMAATGTAVSKSNLQIGDLVFFNTSGRGISHAGIYAGNNNFIHASSSRGVTVTSLSDPYYWGSKYVTARRIVDFPAKAQAEVAEVVQAAAENPYANAAKPISRLDAAEALVKELGLKPKHTNTSYFRDIPANHPKIAVINAVYEAGIFTGSKGNFNAENNLSRAQMAKILVESFNLSGSTNPNFKDVPADSWAAPYIYTLYHNGVTTGYTEGAKAGTYGLNENVTRTQLGKFMDRVN</sequence>
<dbReference type="EMBL" id="FNZF01000004">
    <property type="protein sequence ID" value="SEJ62779.1"/>
    <property type="molecule type" value="Genomic_DNA"/>
</dbReference>
<evidence type="ECO:0000259" key="6">
    <source>
        <dbReference type="PROSITE" id="PS51272"/>
    </source>
</evidence>
<evidence type="ECO:0000313" key="9">
    <source>
        <dbReference type="Proteomes" id="UP000199200"/>
    </source>
</evidence>
<reference evidence="9" key="1">
    <citation type="submission" date="2016-10" db="EMBL/GenBank/DDBJ databases">
        <authorList>
            <person name="Varghese N."/>
            <person name="Submissions S."/>
        </authorList>
    </citation>
    <scope>NUCLEOTIDE SEQUENCE [LARGE SCALE GENOMIC DNA]</scope>
    <source>
        <strain evidence="9">CGMCC 1.6763</strain>
    </source>
</reference>
<dbReference type="PANTHER" id="PTHR47053">
    <property type="entry name" value="MUREIN DD-ENDOPEPTIDASE MEPH-RELATED"/>
    <property type="match status" value="1"/>
</dbReference>
<name>A0A1H7AAX8_9BACL</name>
<dbReference type="InterPro" id="IPR038765">
    <property type="entry name" value="Papain-like_cys_pep_sf"/>
</dbReference>
<proteinExistence type="inferred from homology"/>
<dbReference type="Pfam" id="PF00877">
    <property type="entry name" value="NLPC_P60"/>
    <property type="match status" value="1"/>
</dbReference>